<organism evidence="1 2">
    <name type="scientific">Modicella reniformis</name>
    <dbReference type="NCBI Taxonomy" id="1440133"/>
    <lineage>
        <taxon>Eukaryota</taxon>
        <taxon>Fungi</taxon>
        <taxon>Fungi incertae sedis</taxon>
        <taxon>Mucoromycota</taxon>
        <taxon>Mortierellomycotina</taxon>
        <taxon>Mortierellomycetes</taxon>
        <taxon>Mortierellales</taxon>
        <taxon>Mortierellaceae</taxon>
        <taxon>Modicella</taxon>
    </lineage>
</organism>
<protein>
    <submittedName>
        <fullName evidence="1">Uncharacterized protein</fullName>
    </submittedName>
</protein>
<dbReference type="AlphaFoldDB" id="A0A9P6IHB9"/>
<evidence type="ECO:0000313" key="2">
    <source>
        <dbReference type="Proteomes" id="UP000749646"/>
    </source>
</evidence>
<sequence length="81" mass="9433">MKIVKNLKATDVRDLVKEYLSSPVVKRKNKDQETFGASIRVFLDLRQTPALMLESPSTVSYELLRLKYNKLCEKQKEQETT</sequence>
<name>A0A9P6IHB9_9FUNG</name>
<feature type="non-terminal residue" evidence="1">
    <location>
        <position position="1"/>
    </location>
</feature>
<accession>A0A9P6IHB9</accession>
<dbReference type="OrthoDB" id="2428740at2759"/>
<keyword evidence="2" id="KW-1185">Reference proteome</keyword>
<comment type="caution">
    <text evidence="1">The sequence shown here is derived from an EMBL/GenBank/DDBJ whole genome shotgun (WGS) entry which is preliminary data.</text>
</comment>
<evidence type="ECO:0000313" key="1">
    <source>
        <dbReference type="EMBL" id="KAF9920660.1"/>
    </source>
</evidence>
<dbReference type="Proteomes" id="UP000749646">
    <property type="component" value="Unassembled WGS sequence"/>
</dbReference>
<gene>
    <name evidence="1" type="ORF">BGZ65_011030</name>
</gene>
<reference evidence="1" key="1">
    <citation type="journal article" date="2020" name="Fungal Divers.">
        <title>Resolving the Mortierellaceae phylogeny through synthesis of multi-gene phylogenetics and phylogenomics.</title>
        <authorList>
            <person name="Vandepol N."/>
            <person name="Liber J."/>
            <person name="Desiro A."/>
            <person name="Na H."/>
            <person name="Kennedy M."/>
            <person name="Barry K."/>
            <person name="Grigoriev I.V."/>
            <person name="Miller A.N."/>
            <person name="O'Donnell K."/>
            <person name="Stajich J.E."/>
            <person name="Bonito G."/>
        </authorList>
    </citation>
    <scope>NUCLEOTIDE SEQUENCE</scope>
    <source>
        <strain evidence="1">MES-2147</strain>
    </source>
</reference>
<dbReference type="EMBL" id="JAAAHW010011199">
    <property type="protein sequence ID" value="KAF9920660.1"/>
    <property type="molecule type" value="Genomic_DNA"/>
</dbReference>
<proteinExistence type="predicted"/>